<dbReference type="OrthoDB" id="5177904at2"/>
<dbReference type="PANTHER" id="PTHR42978:SF6">
    <property type="entry name" value="QUORUM-QUENCHING LACTONASE YTNP-RELATED"/>
    <property type="match status" value="1"/>
</dbReference>
<evidence type="ECO:0000256" key="2">
    <source>
        <dbReference type="ARBA" id="ARBA00022723"/>
    </source>
</evidence>
<sequence length="321" mass="34465">MTGKREHPDRRRILRGVGTVGAGALASWAGVTGAQAAVTAGPRGTDARTEDPRIVSRRAGRFEVLALRDAHGTFPGKRQDLFPAAQESDWEQAARIDPGAFGPDGAWELDFRCYAIRRPTGRVTLVDMGVGPAGSPASKWAPVPGHLPEVLAAAGIERGDVDSVVLTHVHEDHYGWAVGLDGTPMFPDARHVVQRTEIASLGPGDSAWRYVVDPLRRAGLLQEIDGEVPLLRGRDGGVVLKPTPGHTPGHQSVLVDGGRRRILVTGDVLVHAVQLAAPSVAYRLESDQAAARRTREAVLADARRHRTLLATSHVNHPFLRP</sequence>
<dbReference type="InterPro" id="IPR036866">
    <property type="entry name" value="RibonucZ/Hydroxyglut_hydro"/>
</dbReference>
<organism evidence="6 7">
    <name type="scientific">Streptomyces palmae</name>
    <dbReference type="NCBI Taxonomy" id="1701085"/>
    <lineage>
        <taxon>Bacteria</taxon>
        <taxon>Bacillati</taxon>
        <taxon>Actinomycetota</taxon>
        <taxon>Actinomycetes</taxon>
        <taxon>Kitasatosporales</taxon>
        <taxon>Streptomycetaceae</taxon>
        <taxon>Streptomyces</taxon>
    </lineage>
</organism>
<comment type="similarity">
    <text evidence="1">Belongs to the metallo-beta-lactamase superfamily.</text>
</comment>
<reference evidence="6 7" key="1">
    <citation type="submission" date="2019-03" db="EMBL/GenBank/DDBJ databases">
        <authorList>
            <person name="Gonzalez-Pimentel J.L."/>
        </authorList>
    </citation>
    <scope>NUCLEOTIDE SEQUENCE [LARGE SCALE GENOMIC DNA]</scope>
    <source>
        <strain evidence="6 7">JCM 31289</strain>
    </source>
</reference>
<dbReference type="SMART" id="SM00849">
    <property type="entry name" value="Lactamase_B"/>
    <property type="match status" value="1"/>
</dbReference>
<gene>
    <name evidence="6" type="ORF">E4099_12955</name>
</gene>
<name>A0A4Z0HC31_9ACTN</name>
<dbReference type="Gene3D" id="3.60.15.10">
    <property type="entry name" value="Ribonuclease Z/Hydroxyacylglutathione hydrolase-like"/>
    <property type="match status" value="1"/>
</dbReference>
<evidence type="ECO:0000256" key="3">
    <source>
        <dbReference type="ARBA" id="ARBA00022801"/>
    </source>
</evidence>
<proteinExistence type="inferred from homology"/>
<evidence type="ECO:0000313" key="7">
    <source>
        <dbReference type="Proteomes" id="UP000297948"/>
    </source>
</evidence>
<dbReference type="InterPro" id="IPR001279">
    <property type="entry name" value="Metallo-B-lactamas"/>
</dbReference>
<dbReference type="AlphaFoldDB" id="A0A4Z0HC31"/>
<evidence type="ECO:0000256" key="1">
    <source>
        <dbReference type="ARBA" id="ARBA00007749"/>
    </source>
</evidence>
<dbReference type="InterPro" id="IPR051013">
    <property type="entry name" value="MBL_superfamily_lactonases"/>
</dbReference>
<comment type="caution">
    <text evidence="6">The sequence shown here is derived from an EMBL/GenBank/DDBJ whole genome shotgun (WGS) entry which is preliminary data.</text>
</comment>
<dbReference type="RefSeq" id="WP_135339171.1">
    <property type="nucleotide sequence ID" value="NZ_JBHLTX010000035.1"/>
</dbReference>
<keyword evidence="7" id="KW-1185">Reference proteome</keyword>
<dbReference type="Pfam" id="PF00753">
    <property type="entry name" value="Lactamase_B"/>
    <property type="match status" value="1"/>
</dbReference>
<feature type="domain" description="Metallo-beta-lactamase" evidence="5">
    <location>
        <begin position="110"/>
        <end position="313"/>
    </location>
</feature>
<dbReference type="InterPro" id="IPR006311">
    <property type="entry name" value="TAT_signal"/>
</dbReference>
<evidence type="ECO:0000313" key="6">
    <source>
        <dbReference type="EMBL" id="TGB10213.1"/>
    </source>
</evidence>
<evidence type="ECO:0000259" key="5">
    <source>
        <dbReference type="SMART" id="SM00849"/>
    </source>
</evidence>
<keyword evidence="4" id="KW-0862">Zinc</keyword>
<dbReference type="GO" id="GO:0046872">
    <property type="term" value="F:metal ion binding"/>
    <property type="evidence" value="ECO:0007669"/>
    <property type="project" value="UniProtKB-KW"/>
</dbReference>
<dbReference type="PANTHER" id="PTHR42978">
    <property type="entry name" value="QUORUM-QUENCHING LACTONASE YTNP-RELATED-RELATED"/>
    <property type="match status" value="1"/>
</dbReference>
<dbReference type="Proteomes" id="UP000297948">
    <property type="component" value="Unassembled WGS sequence"/>
</dbReference>
<keyword evidence="2" id="KW-0479">Metal-binding</keyword>
<dbReference type="PROSITE" id="PS51318">
    <property type="entry name" value="TAT"/>
    <property type="match status" value="1"/>
</dbReference>
<dbReference type="SUPFAM" id="SSF56281">
    <property type="entry name" value="Metallo-hydrolase/oxidoreductase"/>
    <property type="match status" value="1"/>
</dbReference>
<evidence type="ECO:0000256" key="4">
    <source>
        <dbReference type="ARBA" id="ARBA00022833"/>
    </source>
</evidence>
<keyword evidence="3 6" id="KW-0378">Hydrolase</keyword>
<accession>A0A4Z0HC31</accession>
<dbReference type="GO" id="GO:0016787">
    <property type="term" value="F:hydrolase activity"/>
    <property type="evidence" value="ECO:0007669"/>
    <property type="project" value="UniProtKB-KW"/>
</dbReference>
<protein>
    <submittedName>
        <fullName evidence="6">MBL fold metallo-hydrolase</fullName>
    </submittedName>
</protein>
<dbReference type="EMBL" id="SRID01000095">
    <property type="protein sequence ID" value="TGB10213.1"/>
    <property type="molecule type" value="Genomic_DNA"/>
</dbReference>